<dbReference type="Pfam" id="PF24016">
    <property type="entry name" value="DUF7330"/>
    <property type="match status" value="1"/>
</dbReference>
<dbReference type="EMBL" id="MU157884">
    <property type="protein sequence ID" value="KAF9525461.1"/>
    <property type="molecule type" value="Genomic_DNA"/>
</dbReference>
<organism evidence="3 4">
    <name type="scientific">Crepidotus variabilis</name>
    <dbReference type="NCBI Taxonomy" id="179855"/>
    <lineage>
        <taxon>Eukaryota</taxon>
        <taxon>Fungi</taxon>
        <taxon>Dikarya</taxon>
        <taxon>Basidiomycota</taxon>
        <taxon>Agaricomycotina</taxon>
        <taxon>Agaricomycetes</taxon>
        <taxon>Agaricomycetidae</taxon>
        <taxon>Agaricales</taxon>
        <taxon>Agaricineae</taxon>
        <taxon>Crepidotaceae</taxon>
        <taxon>Crepidotus</taxon>
    </lineage>
</organism>
<accession>A0A9P6E9X2</accession>
<gene>
    <name evidence="3" type="ORF">CPB83DRAFT_897057</name>
</gene>
<comment type="caution">
    <text evidence="3">The sequence shown here is derived from an EMBL/GenBank/DDBJ whole genome shotgun (WGS) entry which is preliminary data.</text>
</comment>
<dbReference type="Proteomes" id="UP000807306">
    <property type="component" value="Unassembled WGS sequence"/>
</dbReference>
<feature type="domain" description="DUF7330" evidence="2">
    <location>
        <begin position="39"/>
        <end position="250"/>
    </location>
</feature>
<protein>
    <recommendedName>
        <fullName evidence="2">DUF7330 domain-containing protein</fullName>
    </recommendedName>
</protein>
<feature type="region of interest" description="Disordered" evidence="1">
    <location>
        <begin position="1"/>
        <end position="35"/>
    </location>
</feature>
<reference evidence="3" key="1">
    <citation type="submission" date="2020-11" db="EMBL/GenBank/DDBJ databases">
        <authorList>
            <consortium name="DOE Joint Genome Institute"/>
            <person name="Ahrendt S."/>
            <person name="Riley R."/>
            <person name="Andreopoulos W."/>
            <person name="Labutti K."/>
            <person name="Pangilinan J."/>
            <person name="Ruiz-Duenas F.J."/>
            <person name="Barrasa J.M."/>
            <person name="Sanchez-Garcia M."/>
            <person name="Camarero S."/>
            <person name="Miyauchi S."/>
            <person name="Serrano A."/>
            <person name="Linde D."/>
            <person name="Babiker R."/>
            <person name="Drula E."/>
            <person name="Ayuso-Fernandez I."/>
            <person name="Pacheco R."/>
            <person name="Padilla G."/>
            <person name="Ferreira P."/>
            <person name="Barriuso J."/>
            <person name="Kellner H."/>
            <person name="Castanera R."/>
            <person name="Alfaro M."/>
            <person name="Ramirez L."/>
            <person name="Pisabarro A.G."/>
            <person name="Kuo A."/>
            <person name="Tritt A."/>
            <person name="Lipzen A."/>
            <person name="He G."/>
            <person name="Yan M."/>
            <person name="Ng V."/>
            <person name="Cullen D."/>
            <person name="Martin F."/>
            <person name="Rosso M.-N."/>
            <person name="Henrissat B."/>
            <person name="Hibbett D."/>
            <person name="Martinez A.T."/>
            <person name="Grigoriev I.V."/>
        </authorList>
    </citation>
    <scope>NUCLEOTIDE SEQUENCE</scope>
    <source>
        <strain evidence="3">CBS 506.95</strain>
    </source>
</reference>
<evidence type="ECO:0000256" key="1">
    <source>
        <dbReference type="SAM" id="MobiDB-lite"/>
    </source>
</evidence>
<dbReference type="AlphaFoldDB" id="A0A9P6E9X2"/>
<evidence type="ECO:0000313" key="3">
    <source>
        <dbReference type="EMBL" id="KAF9525461.1"/>
    </source>
</evidence>
<dbReference type="OrthoDB" id="2593559at2759"/>
<keyword evidence="4" id="KW-1185">Reference proteome</keyword>
<name>A0A9P6E9X2_9AGAR</name>
<dbReference type="InterPro" id="IPR055754">
    <property type="entry name" value="DUF7330"/>
</dbReference>
<sequence>MTSNSVHSVPPPYSAASDGSSSNSDSTTHRLPDGVKPCNFVQISRSSPITGIWVIDPLKRVPEVPDNLKLECTSSWKANSSIFADVFVLPSSGKEDVPAPKSGNTEGSGEPKRTNIALEAAGWIKLRLVRPLDPNPARVQAKMYHKHDASPHARKEDRLPITVRVKSGHNVKLYLPRSFCGPLHLKAQWRVWYSPAVTAQLTPLSEKNGDHMAFLGSMDSTIWDGWKKWKGDFLDCDAGRAAIDVYFDDEDYIPTTDNNCVCM</sequence>
<proteinExistence type="predicted"/>
<feature type="compositionally biased region" description="Low complexity" evidence="1">
    <location>
        <begin position="14"/>
        <end position="26"/>
    </location>
</feature>
<evidence type="ECO:0000313" key="4">
    <source>
        <dbReference type="Proteomes" id="UP000807306"/>
    </source>
</evidence>
<evidence type="ECO:0000259" key="2">
    <source>
        <dbReference type="Pfam" id="PF24016"/>
    </source>
</evidence>